<sequence>MFTTRVLLGKDEPLTHVYAKNVAAFVSQESGNRPVLLGLSLKDNSAETMKNVKDMIKACQVCNSSNRTKLSQVLTLYQDEFK</sequence>
<proteinExistence type="predicted"/>
<dbReference type="Proteomes" id="UP001558613">
    <property type="component" value="Unassembled WGS sequence"/>
</dbReference>
<protein>
    <recommendedName>
        <fullName evidence="3">Proteasome assembly chaperone 3</fullName>
    </recommendedName>
</protein>
<dbReference type="InterPro" id="IPR053720">
    <property type="entry name" value="Psm_Assembly_Chaperone"/>
</dbReference>
<comment type="caution">
    <text evidence="1">The sequence shown here is derived from an EMBL/GenBank/DDBJ whole genome shotgun (WGS) entry which is preliminary data.</text>
</comment>
<evidence type="ECO:0000313" key="2">
    <source>
        <dbReference type="Proteomes" id="UP001558613"/>
    </source>
</evidence>
<dbReference type="Gene3D" id="3.30.230.90">
    <property type="match status" value="1"/>
</dbReference>
<name>A0ABR3NNZ9_9TELE</name>
<dbReference type="Pfam" id="PF10178">
    <property type="entry name" value="PAC3"/>
    <property type="match status" value="1"/>
</dbReference>
<gene>
    <name evidence="1" type="ORF">QQF64_025145</name>
</gene>
<accession>A0ABR3NNZ9</accession>
<dbReference type="InterPro" id="IPR018788">
    <property type="entry name" value="Proteasome_assmbl_chp_3"/>
</dbReference>
<reference evidence="1 2" key="1">
    <citation type="submission" date="2023-09" db="EMBL/GenBank/DDBJ databases">
        <authorList>
            <person name="Wang M."/>
        </authorList>
    </citation>
    <scope>NUCLEOTIDE SEQUENCE [LARGE SCALE GENOMIC DNA]</scope>
    <source>
        <strain evidence="1">GT-2023</strain>
        <tissue evidence="1">Liver</tissue>
    </source>
</reference>
<evidence type="ECO:0008006" key="3">
    <source>
        <dbReference type="Google" id="ProtNLM"/>
    </source>
</evidence>
<evidence type="ECO:0000313" key="1">
    <source>
        <dbReference type="EMBL" id="KAL1278472.1"/>
    </source>
</evidence>
<keyword evidence="2" id="KW-1185">Reference proteome</keyword>
<dbReference type="PANTHER" id="PTHR31051:SF1">
    <property type="entry name" value="PROTEASOME ASSEMBLY CHAPERONE 3"/>
    <property type="match status" value="1"/>
</dbReference>
<dbReference type="EMBL" id="JAYMGO010000003">
    <property type="protein sequence ID" value="KAL1278472.1"/>
    <property type="molecule type" value="Genomic_DNA"/>
</dbReference>
<organism evidence="1 2">
    <name type="scientific">Cirrhinus molitorella</name>
    <name type="common">mud carp</name>
    <dbReference type="NCBI Taxonomy" id="172907"/>
    <lineage>
        <taxon>Eukaryota</taxon>
        <taxon>Metazoa</taxon>
        <taxon>Chordata</taxon>
        <taxon>Craniata</taxon>
        <taxon>Vertebrata</taxon>
        <taxon>Euteleostomi</taxon>
        <taxon>Actinopterygii</taxon>
        <taxon>Neopterygii</taxon>
        <taxon>Teleostei</taxon>
        <taxon>Ostariophysi</taxon>
        <taxon>Cypriniformes</taxon>
        <taxon>Cyprinidae</taxon>
        <taxon>Labeoninae</taxon>
        <taxon>Labeonini</taxon>
        <taxon>Cirrhinus</taxon>
    </lineage>
</organism>
<dbReference type="PANTHER" id="PTHR31051">
    <property type="entry name" value="PROTEASOME ASSEMBLY CHAPERONE 3"/>
    <property type="match status" value="1"/>
</dbReference>